<keyword evidence="3" id="KW-1185">Reference proteome</keyword>
<dbReference type="EMBL" id="JBHMFA010000006">
    <property type="protein sequence ID" value="MFB9105324.1"/>
    <property type="molecule type" value="Genomic_DNA"/>
</dbReference>
<accession>A0ABV5H0W7</accession>
<feature type="chain" id="PRO_5047066131" description="Outer membrane protein beta-barrel domain-containing protein" evidence="1">
    <location>
        <begin position="22"/>
        <end position="209"/>
    </location>
</feature>
<protein>
    <recommendedName>
        <fullName evidence="4">Outer membrane protein beta-barrel domain-containing protein</fullName>
    </recommendedName>
</protein>
<proteinExistence type="predicted"/>
<gene>
    <name evidence="2" type="ORF">ACFFU1_10455</name>
</gene>
<dbReference type="SUPFAM" id="SSF56925">
    <property type="entry name" value="OMPA-like"/>
    <property type="match status" value="1"/>
</dbReference>
<dbReference type="Proteomes" id="UP001589590">
    <property type="component" value="Unassembled WGS sequence"/>
</dbReference>
<reference evidence="2 3" key="1">
    <citation type="submission" date="2024-09" db="EMBL/GenBank/DDBJ databases">
        <authorList>
            <person name="Sun Q."/>
            <person name="Mori K."/>
        </authorList>
    </citation>
    <scope>NUCLEOTIDE SEQUENCE [LARGE SCALE GENOMIC DNA]</scope>
    <source>
        <strain evidence="2 3">CECT 8300</strain>
    </source>
</reference>
<evidence type="ECO:0000256" key="1">
    <source>
        <dbReference type="SAM" id="SignalP"/>
    </source>
</evidence>
<evidence type="ECO:0000313" key="3">
    <source>
        <dbReference type="Proteomes" id="UP001589590"/>
    </source>
</evidence>
<dbReference type="RefSeq" id="WP_290274855.1">
    <property type="nucleotide sequence ID" value="NZ_JAUFQP010000016.1"/>
</dbReference>
<dbReference type="InterPro" id="IPR011250">
    <property type="entry name" value="OMP/PagP_B-barrel"/>
</dbReference>
<comment type="caution">
    <text evidence="2">The sequence shown here is derived from an EMBL/GenBank/DDBJ whole genome shotgun (WGS) entry which is preliminary data.</text>
</comment>
<evidence type="ECO:0008006" key="4">
    <source>
        <dbReference type="Google" id="ProtNLM"/>
    </source>
</evidence>
<feature type="signal peptide" evidence="1">
    <location>
        <begin position="1"/>
        <end position="21"/>
    </location>
</feature>
<evidence type="ECO:0000313" key="2">
    <source>
        <dbReference type="EMBL" id="MFB9105324.1"/>
    </source>
</evidence>
<sequence length="209" mass="23370">MNIKRILPLILLFSISTVVSAQQIFLETGKTSSSFIYKNSQGVAFENLQATNHTFMTMGYRTQVFVEKLKTSLSIGYFGYGATGSDHTLEGILDWNINYLEVSGGLDYSLYAIKKTEFYLKGMLSTGFFIQGTQSLNNEIINLKNTDDFNKTMISFKTGAGVLHSVSKELSLYIQYLFGKSVNQANDNESLKIKSHNVGFGVLIELFNK</sequence>
<keyword evidence="1" id="KW-0732">Signal</keyword>
<organism evidence="2 3">
    <name type="scientific">Algibacter miyuki</name>
    <dbReference type="NCBI Taxonomy" id="1306933"/>
    <lineage>
        <taxon>Bacteria</taxon>
        <taxon>Pseudomonadati</taxon>
        <taxon>Bacteroidota</taxon>
        <taxon>Flavobacteriia</taxon>
        <taxon>Flavobacteriales</taxon>
        <taxon>Flavobacteriaceae</taxon>
        <taxon>Algibacter</taxon>
    </lineage>
</organism>
<name>A0ABV5H0W7_9FLAO</name>